<keyword evidence="2" id="KW-0503">Monooxygenase</keyword>
<dbReference type="RefSeq" id="WP_194739261.1">
    <property type="nucleotide sequence ID" value="NZ_JADKYY010000006.1"/>
</dbReference>
<dbReference type="PROSITE" id="PS51725">
    <property type="entry name" value="ABM"/>
    <property type="match status" value="1"/>
</dbReference>
<accession>A0A930YW01</accession>
<reference evidence="2" key="1">
    <citation type="submission" date="2020-11" db="EMBL/GenBank/DDBJ databases">
        <title>Genome seq and assembly of Planobacterium sp.</title>
        <authorList>
            <person name="Chhetri G."/>
        </authorList>
    </citation>
    <scope>NUCLEOTIDE SEQUENCE</scope>
    <source>
        <strain evidence="2">GCR5</strain>
    </source>
</reference>
<dbReference type="SUPFAM" id="SSF54909">
    <property type="entry name" value="Dimeric alpha+beta barrel"/>
    <property type="match status" value="1"/>
</dbReference>
<dbReference type="Proteomes" id="UP000694480">
    <property type="component" value="Unassembled WGS sequence"/>
</dbReference>
<dbReference type="AlphaFoldDB" id="A0A930YW01"/>
<dbReference type="GO" id="GO:0004497">
    <property type="term" value="F:monooxygenase activity"/>
    <property type="evidence" value="ECO:0007669"/>
    <property type="project" value="UniProtKB-KW"/>
</dbReference>
<sequence>MYLLQGKLTAVDGAQEELASILIEASKLMENVEGNEFYLVGKALEDANGVYVTELWHSKEDHDNSLQYPGVKELIMRAMPLLDGAPEKGKEIQVLNAVK</sequence>
<dbReference type="InterPro" id="IPR007138">
    <property type="entry name" value="ABM_dom"/>
</dbReference>
<comment type="caution">
    <text evidence="2">The sequence shown here is derived from an EMBL/GenBank/DDBJ whole genome shotgun (WGS) entry which is preliminary data.</text>
</comment>
<name>A0A930YW01_9FLAO</name>
<proteinExistence type="predicted"/>
<keyword evidence="3" id="KW-1185">Reference proteome</keyword>
<gene>
    <name evidence="2" type="ORF">IC612_05905</name>
</gene>
<feature type="domain" description="ABM" evidence="1">
    <location>
        <begin position="2"/>
        <end position="92"/>
    </location>
</feature>
<evidence type="ECO:0000313" key="2">
    <source>
        <dbReference type="EMBL" id="MBF5027330.1"/>
    </source>
</evidence>
<dbReference type="InterPro" id="IPR011008">
    <property type="entry name" value="Dimeric_a/b-barrel"/>
</dbReference>
<evidence type="ECO:0000313" key="3">
    <source>
        <dbReference type="Proteomes" id="UP000694480"/>
    </source>
</evidence>
<dbReference type="EMBL" id="JADKYY010000006">
    <property type="protein sequence ID" value="MBF5027330.1"/>
    <property type="molecule type" value="Genomic_DNA"/>
</dbReference>
<evidence type="ECO:0000259" key="1">
    <source>
        <dbReference type="PROSITE" id="PS51725"/>
    </source>
</evidence>
<dbReference type="Pfam" id="PF03992">
    <property type="entry name" value="ABM"/>
    <property type="match status" value="1"/>
</dbReference>
<protein>
    <submittedName>
        <fullName evidence="2">Antibiotic biosynthesis monooxygenase</fullName>
    </submittedName>
</protein>
<organism evidence="2 3">
    <name type="scientific">Planobacterium oryzisoli</name>
    <dbReference type="NCBI Taxonomy" id="2771435"/>
    <lineage>
        <taxon>Bacteria</taxon>
        <taxon>Pseudomonadati</taxon>
        <taxon>Bacteroidota</taxon>
        <taxon>Flavobacteriia</taxon>
        <taxon>Flavobacteriales</taxon>
        <taxon>Weeksellaceae</taxon>
        <taxon>Chryseobacterium group</taxon>
        <taxon>Chryseobacterium</taxon>
    </lineage>
</organism>
<dbReference type="Gene3D" id="3.30.70.100">
    <property type="match status" value="1"/>
</dbReference>
<keyword evidence="2" id="KW-0560">Oxidoreductase</keyword>